<evidence type="ECO:0000259" key="1">
    <source>
        <dbReference type="Pfam" id="PF12867"/>
    </source>
</evidence>
<gene>
    <name evidence="2" type="ORF">LCGC14_2052080</name>
</gene>
<dbReference type="Pfam" id="PF12867">
    <property type="entry name" value="DinB_2"/>
    <property type="match status" value="1"/>
</dbReference>
<organism evidence="2">
    <name type="scientific">marine sediment metagenome</name>
    <dbReference type="NCBI Taxonomy" id="412755"/>
    <lineage>
        <taxon>unclassified sequences</taxon>
        <taxon>metagenomes</taxon>
        <taxon>ecological metagenomes</taxon>
    </lineage>
</organism>
<dbReference type="Gene3D" id="1.20.120.450">
    <property type="entry name" value="dinb family like domain"/>
    <property type="match status" value="1"/>
</dbReference>
<comment type="caution">
    <text evidence="2">The sequence shown here is derived from an EMBL/GenBank/DDBJ whole genome shotgun (WGS) entry which is preliminary data.</text>
</comment>
<dbReference type="AlphaFoldDB" id="A0A0F9ENN5"/>
<evidence type="ECO:0000313" key="2">
    <source>
        <dbReference type="EMBL" id="KKL75718.1"/>
    </source>
</evidence>
<reference evidence="2" key="1">
    <citation type="journal article" date="2015" name="Nature">
        <title>Complex archaea that bridge the gap between prokaryotes and eukaryotes.</title>
        <authorList>
            <person name="Spang A."/>
            <person name="Saw J.H."/>
            <person name="Jorgensen S.L."/>
            <person name="Zaremba-Niedzwiedzka K."/>
            <person name="Martijn J."/>
            <person name="Lind A.E."/>
            <person name="van Eijk R."/>
            <person name="Schleper C."/>
            <person name="Guy L."/>
            <person name="Ettema T.J."/>
        </authorList>
    </citation>
    <scope>NUCLEOTIDE SEQUENCE</scope>
</reference>
<accession>A0A0F9ENN5</accession>
<name>A0A0F9ENN5_9ZZZZ</name>
<proteinExistence type="predicted"/>
<dbReference type="InterPro" id="IPR034660">
    <property type="entry name" value="DinB/YfiT-like"/>
</dbReference>
<dbReference type="EMBL" id="LAZR01024269">
    <property type="protein sequence ID" value="KKL75718.1"/>
    <property type="molecule type" value="Genomic_DNA"/>
</dbReference>
<dbReference type="InterPro" id="IPR024775">
    <property type="entry name" value="DinB-like"/>
</dbReference>
<dbReference type="SUPFAM" id="SSF109854">
    <property type="entry name" value="DinB/YfiT-like putative metalloenzymes"/>
    <property type="match status" value="1"/>
</dbReference>
<sequence length="165" mass="18199">MVSVTAASLRDKVEQRLSELDEALAGMDEAKAGQRAADGEWCCKEVLSHLMGDEGESYVAGLRRFIDEDTPLIGVMVGLPYYTPARQAMSLAEMRAGVRRQYQEVADFLADLSDEQLSRKAQIPLLKDTPIGEYATLAQWVGALLNLHLPNHINQVRNARQALTG</sequence>
<feature type="domain" description="DinB-like" evidence="1">
    <location>
        <begin position="14"/>
        <end position="155"/>
    </location>
</feature>
<protein>
    <recommendedName>
        <fullName evidence="1">DinB-like domain-containing protein</fullName>
    </recommendedName>
</protein>